<feature type="compositionally biased region" description="Basic and acidic residues" evidence="1">
    <location>
        <begin position="90"/>
        <end position="99"/>
    </location>
</feature>
<evidence type="ECO:0000313" key="2">
    <source>
        <dbReference type="EMBL" id="GBP58481.1"/>
    </source>
</evidence>
<sequence length="118" mass="13399">MRCSDLQPILQGIIIDISKWAFLKKLSVTYVISIERLWFGSLRQREPHASCLKEKVARTADRLGSAGDQRRRYRTSKPPPAAAVAQAHTSPRDTDKLDGRSATVTTRWKIKYVSDDFP</sequence>
<evidence type="ECO:0000313" key="3">
    <source>
        <dbReference type="Proteomes" id="UP000299102"/>
    </source>
</evidence>
<accession>A0A4C1X437</accession>
<dbReference type="EMBL" id="BGZK01000736">
    <property type="protein sequence ID" value="GBP58481.1"/>
    <property type="molecule type" value="Genomic_DNA"/>
</dbReference>
<dbReference type="Proteomes" id="UP000299102">
    <property type="component" value="Unassembled WGS sequence"/>
</dbReference>
<protein>
    <submittedName>
        <fullName evidence="2">Uncharacterized protein</fullName>
    </submittedName>
</protein>
<proteinExistence type="predicted"/>
<evidence type="ECO:0000256" key="1">
    <source>
        <dbReference type="SAM" id="MobiDB-lite"/>
    </source>
</evidence>
<name>A0A4C1X437_EUMVA</name>
<organism evidence="2 3">
    <name type="scientific">Eumeta variegata</name>
    <name type="common">Bagworm moth</name>
    <name type="synonym">Eumeta japonica</name>
    <dbReference type="NCBI Taxonomy" id="151549"/>
    <lineage>
        <taxon>Eukaryota</taxon>
        <taxon>Metazoa</taxon>
        <taxon>Ecdysozoa</taxon>
        <taxon>Arthropoda</taxon>
        <taxon>Hexapoda</taxon>
        <taxon>Insecta</taxon>
        <taxon>Pterygota</taxon>
        <taxon>Neoptera</taxon>
        <taxon>Endopterygota</taxon>
        <taxon>Lepidoptera</taxon>
        <taxon>Glossata</taxon>
        <taxon>Ditrysia</taxon>
        <taxon>Tineoidea</taxon>
        <taxon>Psychidae</taxon>
        <taxon>Oiketicinae</taxon>
        <taxon>Eumeta</taxon>
    </lineage>
</organism>
<gene>
    <name evidence="2" type="ORF">EVAR_82458_1</name>
</gene>
<reference evidence="2 3" key="1">
    <citation type="journal article" date="2019" name="Commun. Biol.">
        <title>The bagworm genome reveals a unique fibroin gene that provides high tensile strength.</title>
        <authorList>
            <person name="Kono N."/>
            <person name="Nakamura H."/>
            <person name="Ohtoshi R."/>
            <person name="Tomita M."/>
            <person name="Numata K."/>
            <person name="Arakawa K."/>
        </authorList>
    </citation>
    <scope>NUCLEOTIDE SEQUENCE [LARGE SCALE GENOMIC DNA]</scope>
</reference>
<feature type="region of interest" description="Disordered" evidence="1">
    <location>
        <begin position="62"/>
        <end position="100"/>
    </location>
</feature>
<dbReference type="AlphaFoldDB" id="A0A4C1X437"/>
<comment type="caution">
    <text evidence="2">The sequence shown here is derived from an EMBL/GenBank/DDBJ whole genome shotgun (WGS) entry which is preliminary data.</text>
</comment>
<keyword evidence="3" id="KW-1185">Reference proteome</keyword>